<protein>
    <submittedName>
        <fullName evidence="2">Uncharacterized protein</fullName>
    </submittedName>
</protein>
<feature type="compositionally biased region" description="Basic and acidic residues" evidence="1">
    <location>
        <begin position="223"/>
        <end position="238"/>
    </location>
</feature>
<feature type="region of interest" description="Disordered" evidence="1">
    <location>
        <begin position="24"/>
        <end position="181"/>
    </location>
</feature>
<feature type="compositionally biased region" description="Basic and acidic residues" evidence="1">
    <location>
        <begin position="33"/>
        <end position="57"/>
    </location>
</feature>
<feature type="compositionally biased region" description="Basic and acidic residues" evidence="1">
    <location>
        <begin position="99"/>
        <end position="114"/>
    </location>
</feature>
<sequence>DEPKKKRKEVKAVKNFGLLSFGEEAEEDEGEALEYRGKPKSTHDLLEDPKLSKKTAAELEEEEKTQKAEESSEDMAKRKEETATAVCSIRDKLSKKRDRSIERDKRESSEEMDSKRRKSESEEEEYYIGKERDMERQKERDRIRNEIKQLKKEMKGKEQKQENKEEEKKETKNIEDDNEMYKQYVEEQEKYKKMKEKIPKKGAAREDFTLQLLAKFKNKLHAIKEKAQTDQERERGTEDAAGQSETKADDEDVDTDDWLGHTLKFEDKGAVLAKDASTKGDDWFDIYDPRNPINKRKREQAEKKTKSHKKK</sequence>
<feature type="non-terminal residue" evidence="2">
    <location>
        <position position="1"/>
    </location>
</feature>
<gene>
    <name evidence="2" type="ORF">g.12600</name>
</gene>
<dbReference type="AlphaFoldDB" id="A0A1E1WRM7"/>
<evidence type="ECO:0000313" key="2">
    <source>
        <dbReference type="EMBL" id="JAT89634.1"/>
    </source>
</evidence>
<reference evidence="2" key="1">
    <citation type="submission" date="2015-09" db="EMBL/GenBank/DDBJ databases">
        <title>De novo assembly of Pectinophora gossypiella (Pink Bollworm) gut transcriptome.</title>
        <authorList>
            <person name="Tassone E.E."/>
        </authorList>
    </citation>
    <scope>NUCLEOTIDE SEQUENCE</scope>
</reference>
<organism evidence="2">
    <name type="scientific">Pectinophora gossypiella</name>
    <name type="common">Cotton pink bollworm</name>
    <name type="synonym">Depressaria gossypiella</name>
    <dbReference type="NCBI Taxonomy" id="13191"/>
    <lineage>
        <taxon>Eukaryota</taxon>
        <taxon>Metazoa</taxon>
        <taxon>Ecdysozoa</taxon>
        <taxon>Arthropoda</taxon>
        <taxon>Hexapoda</taxon>
        <taxon>Insecta</taxon>
        <taxon>Pterygota</taxon>
        <taxon>Neoptera</taxon>
        <taxon>Endopterygota</taxon>
        <taxon>Lepidoptera</taxon>
        <taxon>Glossata</taxon>
        <taxon>Ditrysia</taxon>
        <taxon>Gelechioidea</taxon>
        <taxon>Gelechiidae</taxon>
        <taxon>Apatetrinae</taxon>
        <taxon>Pectinophora</taxon>
    </lineage>
</organism>
<accession>A0A1E1WRM7</accession>
<feature type="region of interest" description="Disordered" evidence="1">
    <location>
        <begin position="280"/>
        <end position="311"/>
    </location>
</feature>
<feature type="compositionally biased region" description="Basic and acidic residues" evidence="1">
    <location>
        <begin position="127"/>
        <end position="175"/>
    </location>
</feature>
<feature type="region of interest" description="Disordered" evidence="1">
    <location>
        <begin position="223"/>
        <end position="255"/>
    </location>
</feature>
<feature type="compositionally biased region" description="Basic and acidic residues" evidence="1">
    <location>
        <begin position="64"/>
        <end position="82"/>
    </location>
</feature>
<dbReference type="EMBL" id="GDQN01001420">
    <property type="protein sequence ID" value="JAT89634.1"/>
    <property type="molecule type" value="Transcribed_RNA"/>
</dbReference>
<name>A0A1E1WRM7_PECGO</name>
<evidence type="ECO:0000256" key="1">
    <source>
        <dbReference type="SAM" id="MobiDB-lite"/>
    </source>
</evidence>
<proteinExistence type="predicted"/>
<dbReference type="OrthoDB" id="442970at2759"/>